<dbReference type="PANTHER" id="PTHR15367">
    <property type="entry name" value="DNA-DIRECTED RNA POLYMERASE III"/>
    <property type="match status" value="1"/>
</dbReference>
<accession>A0A6V7L165</accession>
<sequence>MAGRGRGRGGKPANASFDPGQIGLDRGEQANVVLQPPMKYPPLEFKAPPMQFVGELSYLVQLKRDYAEHLFESPKNVQDIILKKDIERYSDRYREELLDKSGNRRRSDLLSKLPEDLRPDRKRKGTKGTGPSSKKRDVDIEKKLQELEKKETNQVSDEETEEKDDEKDKDEDEEAVEDEEQEVDEEMDDGTDYVNNYFDNGEGFEDSDDNLDDGPIY</sequence>
<name>A0A6V7L165_9HYME</name>
<dbReference type="GO" id="GO:0006383">
    <property type="term" value="P:transcription by RNA polymerase III"/>
    <property type="evidence" value="ECO:0007669"/>
    <property type="project" value="InterPro"/>
</dbReference>
<reference evidence="5" key="1">
    <citation type="submission" date="2020-07" db="EMBL/GenBank/DDBJ databases">
        <authorList>
            <person name="Ferguson B K."/>
        </authorList>
    </citation>
    <scope>NUCLEOTIDE SEQUENCE</scope>
    <source>
        <strain evidence="5">L06</strain>
    </source>
</reference>
<evidence type="ECO:0000256" key="1">
    <source>
        <dbReference type="ARBA" id="ARBA00004123"/>
    </source>
</evidence>
<dbReference type="PANTHER" id="PTHR15367:SF2">
    <property type="entry name" value="DNA-DIRECTED RNA POLYMERASE III SUBUNIT"/>
    <property type="match status" value="1"/>
</dbReference>
<evidence type="ECO:0000313" key="5">
    <source>
        <dbReference type="EMBL" id="CAD1568981.1"/>
    </source>
</evidence>
<feature type="compositionally biased region" description="Basic and acidic residues" evidence="4">
    <location>
        <begin position="105"/>
        <end position="119"/>
    </location>
</feature>
<evidence type="ECO:0000256" key="4">
    <source>
        <dbReference type="SAM" id="MobiDB-lite"/>
    </source>
</evidence>
<feature type="region of interest" description="Disordered" evidence="4">
    <location>
        <begin position="105"/>
        <end position="217"/>
    </location>
</feature>
<dbReference type="EMBL" id="CADCXW020000327">
    <property type="protein sequence ID" value="CAD1568981.1"/>
    <property type="molecule type" value="Genomic_DNA"/>
</dbReference>
<keyword evidence="3" id="KW-0539">Nucleus</keyword>
<evidence type="ECO:0008006" key="6">
    <source>
        <dbReference type="Google" id="ProtNLM"/>
    </source>
</evidence>
<evidence type="ECO:0000256" key="3">
    <source>
        <dbReference type="ARBA" id="ARBA00023242"/>
    </source>
</evidence>
<feature type="compositionally biased region" description="Acidic residues" evidence="4">
    <location>
        <begin position="202"/>
        <end position="217"/>
    </location>
</feature>
<proteinExistence type="inferred from homology"/>
<feature type="compositionally biased region" description="Basic and acidic residues" evidence="4">
    <location>
        <begin position="134"/>
        <end position="152"/>
    </location>
</feature>
<dbReference type="Pfam" id="PF11705">
    <property type="entry name" value="RNA_pol_3_Rpc31"/>
    <property type="match status" value="1"/>
</dbReference>
<protein>
    <recommendedName>
        <fullName evidence="6">DNA-directed RNA polymerase III subunit</fullName>
    </recommendedName>
</protein>
<evidence type="ECO:0000256" key="2">
    <source>
        <dbReference type="ARBA" id="ARBA00008352"/>
    </source>
</evidence>
<organism evidence="5">
    <name type="scientific">Bracon brevicornis</name>
    <dbReference type="NCBI Taxonomy" id="1563983"/>
    <lineage>
        <taxon>Eukaryota</taxon>
        <taxon>Metazoa</taxon>
        <taxon>Ecdysozoa</taxon>
        <taxon>Arthropoda</taxon>
        <taxon>Hexapoda</taxon>
        <taxon>Insecta</taxon>
        <taxon>Pterygota</taxon>
        <taxon>Neoptera</taxon>
        <taxon>Endopterygota</taxon>
        <taxon>Hymenoptera</taxon>
        <taxon>Apocrita</taxon>
        <taxon>Ichneumonoidea</taxon>
        <taxon>Braconidae</taxon>
        <taxon>Braconinae</taxon>
        <taxon>Bracon</taxon>
    </lineage>
</organism>
<comment type="similarity">
    <text evidence="2">Belongs to the eukaryotic RPC7 RNA polymerase subunit family.</text>
</comment>
<dbReference type="GO" id="GO:0005666">
    <property type="term" value="C:RNA polymerase III complex"/>
    <property type="evidence" value="ECO:0007669"/>
    <property type="project" value="TreeGrafter"/>
</dbReference>
<dbReference type="InterPro" id="IPR024661">
    <property type="entry name" value="RNA_pol_III_Rpc31"/>
</dbReference>
<feature type="region of interest" description="Disordered" evidence="4">
    <location>
        <begin position="1"/>
        <end position="24"/>
    </location>
</feature>
<feature type="compositionally biased region" description="Acidic residues" evidence="4">
    <location>
        <begin position="156"/>
        <end position="191"/>
    </location>
</feature>
<gene>
    <name evidence="5" type="ORF">BBRV_LOCUS91823</name>
</gene>
<comment type="subcellular location">
    <subcellularLocation>
        <location evidence="1">Nucleus</location>
    </subcellularLocation>
</comment>
<dbReference type="AlphaFoldDB" id="A0A6V7L165"/>